<feature type="region of interest" description="Disordered" evidence="8">
    <location>
        <begin position="627"/>
        <end position="646"/>
    </location>
</feature>
<feature type="transmembrane region" description="Helical" evidence="9">
    <location>
        <begin position="298"/>
        <end position="321"/>
    </location>
</feature>
<evidence type="ECO:0000256" key="6">
    <source>
        <dbReference type="ARBA" id="ARBA00037968"/>
    </source>
</evidence>
<feature type="transmembrane region" description="Helical" evidence="9">
    <location>
        <begin position="166"/>
        <end position="186"/>
    </location>
</feature>
<dbReference type="EMBL" id="JACBAG010001780">
    <property type="protein sequence ID" value="KAF7182397.1"/>
    <property type="molecule type" value="Genomic_DNA"/>
</dbReference>
<evidence type="ECO:0000256" key="9">
    <source>
        <dbReference type="SAM" id="Phobius"/>
    </source>
</evidence>
<evidence type="ECO:0000256" key="4">
    <source>
        <dbReference type="ARBA" id="ARBA00022989"/>
    </source>
</evidence>
<evidence type="ECO:0000256" key="1">
    <source>
        <dbReference type="ARBA" id="ARBA00004141"/>
    </source>
</evidence>
<dbReference type="Gene3D" id="1.20.1250.20">
    <property type="entry name" value="MFS general substrate transporter like domains"/>
    <property type="match status" value="2"/>
</dbReference>
<dbReference type="InterPro" id="IPR036259">
    <property type="entry name" value="MFS_trans_sf"/>
</dbReference>
<dbReference type="SUPFAM" id="SSF103473">
    <property type="entry name" value="MFS general substrate transporter"/>
    <property type="match status" value="1"/>
</dbReference>
<dbReference type="PROSITE" id="PS50850">
    <property type="entry name" value="MFS"/>
    <property type="match status" value="1"/>
</dbReference>
<evidence type="ECO:0000259" key="10">
    <source>
        <dbReference type="PROSITE" id="PS50850"/>
    </source>
</evidence>
<dbReference type="EMBL" id="JACBAE010001377">
    <property type="protein sequence ID" value="KAF7159810.1"/>
    <property type="molecule type" value="Genomic_DNA"/>
</dbReference>
<comment type="caution">
    <text evidence="11">The sequence shown here is derived from an EMBL/GenBank/DDBJ whole genome shotgun (WGS) entry which is preliminary data.</text>
</comment>
<evidence type="ECO:0000256" key="7">
    <source>
        <dbReference type="SAM" id="Coils"/>
    </source>
</evidence>
<dbReference type="OrthoDB" id="4454541at2759"/>
<dbReference type="PANTHER" id="PTHR43791:SF59">
    <property type="entry name" value="TRANSPORTER, PUTATIVE (AFU_ORTHOLOGUE AFUA_1G06550)-RELATED"/>
    <property type="match status" value="1"/>
</dbReference>
<keyword evidence="4 9" id="KW-1133">Transmembrane helix</keyword>
<reference evidence="11" key="1">
    <citation type="submission" date="2020-06" db="EMBL/GenBank/DDBJ databases">
        <title>Draft genome sequences of strains closely related to Aspergillus parafelis and Aspergillus hiratsukae.</title>
        <authorList>
            <person name="Dos Santos R.A.C."/>
            <person name="Rivero-Menendez O."/>
            <person name="Steenwyk J.L."/>
            <person name="Mead M.E."/>
            <person name="Goldman G.H."/>
            <person name="Alastruey-Izquierdo A."/>
            <person name="Rokas A."/>
        </authorList>
    </citation>
    <scope>NUCLEOTIDE SEQUENCE</scope>
    <source>
        <strain evidence="11">CNM-CM5623</strain>
        <strain evidence="12">CNM-CM7691</strain>
    </source>
</reference>
<keyword evidence="7" id="KW-0175">Coiled coil</keyword>
<feature type="transmembrane region" description="Helical" evidence="9">
    <location>
        <begin position="363"/>
        <end position="381"/>
    </location>
</feature>
<keyword evidence="13" id="KW-1185">Reference proteome</keyword>
<dbReference type="InterPro" id="IPR020846">
    <property type="entry name" value="MFS_dom"/>
</dbReference>
<feature type="domain" description="Major facilitator superfamily (MFS) profile" evidence="10">
    <location>
        <begin position="69"/>
        <end position="485"/>
    </location>
</feature>
<accession>A0A8H6PRR4</accession>
<dbReference type="AlphaFoldDB" id="A0A8H6PRR4"/>
<evidence type="ECO:0000313" key="14">
    <source>
        <dbReference type="Proteomes" id="UP000654922"/>
    </source>
</evidence>
<dbReference type="Proteomes" id="UP000641853">
    <property type="component" value="Unassembled WGS sequence"/>
</dbReference>
<evidence type="ECO:0000256" key="2">
    <source>
        <dbReference type="ARBA" id="ARBA00022448"/>
    </source>
</evidence>
<evidence type="ECO:0000256" key="8">
    <source>
        <dbReference type="SAM" id="MobiDB-lite"/>
    </source>
</evidence>
<feature type="transmembrane region" description="Helical" evidence="9">
    <location>
        <begin position="456"/>
        <end position="479"/>
    </location>
</feature>
<dbReference type="Pfam" id="PF07690">
    <property type="entry name" value="MFS_1"/>
    <property type="match status" value="1"/>
</dbReference>
<dbReference type="PANTHER" id="PTHR43791">
    <property type="entry name" value="PERMEASE-RELATED"/>
    <property type="match status" value="1"/>
</dbReference>
<feature type="transmembrane region" description="Helical" evidence="9">
    <location>
        <begin position="393"/>
        <end position="412"/>
    </location>
</feature>
<evidence type="ECO:0000313" key="11">
    <source>
        <dbReference type="EMBL" id="KAF7159810.1"/>
    </source>
</evidence>
<feature type="transmembrane region" description="Helical" evidence="9">
    <location>
        <begin position="333"/>
        <end position="357"/>
    </location>
</feature>
<sequence length="1185" mass="133026">MSLAAQPADGKGRDEELIETVHPAPYQDHTLHSETKKDDALQLIEQVGHSTVLTAENNARVLRRIDLRLLPVLLGIYFLQQLDKSTLSYASVFGLIEKAHLHGNQYSWLGSVVYVAQLAAQPVIAYILVKVPLGKFLACTTLLWGVSLTCMTAANTFPGLLVCRMFLGLFEAGIAPAFIAVTQMWYRRLEQPVRLGSWYAMNGVVFMFGSLITWGLGHIASSTFAPYQIIFLFFGLITVVFSAVVLLYMPDSPIRAKFLNEEDKLIAIERLRMNQQGIETHHWNWDHVKEACLDLKSWIWFALMFSISIPSGGISTFGPLIIKAFGFDQFKTILFNIPFGAVQLVATLGGAWLATFIKMKGPVVMLLCLPAITGCVMLLQIKHDAEHRGILLAGYYILSVYPGITPMVYSWSAANTAGETKKKVTTGLLIVGQCVGNIIGPTLYTTAEAPLYRRGLLSNLAMFCVLLLLCIINLVYLWFLNKKHSQKRVSMGKSATIIDHSMYSVGAGPVDKEGVPIQQTVTQDNAFKDLTDWQNEDFVYMHHPVSCRLHRVRSEFREPVALVEHQRCNKLKKRCVFFHIPKDPATERLENVEAEVRHLREQVDALRDLLQTCSNSDARVLLSEEQAPHRGNLPPNGQGPECHMSPASQMMLGSTIVPQLPEANYAEVPAGDQSGVHGLAASPGAVSTHSRMQTIITEAGSVTKRKRSGFEIRDEPVADFISKGLMTPDHAISCFNTYIPVFDPDYDTFDSVRSRSSILLNAICTIGSRIEPRFGPQISDILHAELKKWINVIIQNKRLNCLESVQALLVVACYSTERSLILSFATRMALDLDLDEAFEELTQRMSMKEVEELHGTSGSTEEERNLMRKSRTWFALLVLEHIFRVDGGKPPGIRLLGNARRCRTLLKHPSSTVLDLRLFSQVELNAIRATINDTLSGKETLIRSDIAGFVQEVKVELDLWFDDWLRIIEDSIPAEAEKPFLLLALRVQKCWAEMMLYCKALRSMGVENVAAMSPSERNILVMAKASARKHLRLISSEPDFYLAKLKYAMDFVWAKCAFCFLLLLKLSRLLPERKEEHQELLEHGNRLLSELTKSVDAQGNTNGSSKIYLQILKLSVEKYGRAVQESGMDVDQAAMVPFWELFDAQADLQSFVPEQFVTEWDFPGLNLFYFPTAWQDFFGDFSLAI</sequence>
<dbReference type="CDD" id="cd12148">
    <property type="entry name" value="fungal_TF_MHR"/>
    <property type="match status" value="1"/>
</dbReference>
<evidence type="ECO:0000313" key="12">
    <source>
        <dbReference type="EMBL" id="KAF7182397.1"/>
    </source>
</evidence>
<keyword evidence="2" id="KW-0813">Transport</keyword>
<dbReference type="GO" id="GO:0022857">
    <property type="term" value="F:transmembrane transporter activity"/>
    <property type="evidence" value="ECO:0007669"/>
    <property type="project" value="InterPro"/>
</dbReference>
<comment type="subcellular location">
    <subcellularLocation>
        <location evidence="1">Membrane</location>
        <topology evidence="1">Multi-pass membrane protein</topology>
    </subcellularLocation>
</comment>
<dbReference type="GO" id="GO:0016020">
    <property type="term" value="C:membrane"/>
    <property type="evidence" value="ECO:0007669"/>
    <property type="project" value="UniProtKB-SubCell"/>
</dbReference>
<feature type="coiled-coil region" evidence="7">
    <location>
        <begin position="582"/>
        <end position="609"/>
    </location>
</feature>
<feature type="transmembrane region" description="Helical" evidence="9">
    <location>
        <begin position="198"/>
        <end position="217"/>
    </location>
</feature>
<feature type="transmembrane region" description="Helical" evidence="9">
    <location>
        <begin position="229"/>
        <end position="249"/>
    </location>
</feature>
<comment type="similarity">
    <text evidence="6">Belongs to the major facilitator superfamily. Allantoate permease family.</text>
</comment>
<dbReference type="FunFam" id="1.20.1250.20:FF:000064">
    <property type="entry name" value="MFS allantoate transporter"/>
    <property type="match status" value="1"/>
</dbReference>
<dbReference type="Proteomes" id="UP000654922">
    <property type="component" value="Unassembled WGS sequence"/>
</dbReference>
<keyword evidence="3 9" id="KW-0812">Transmembrane</keyword>
<protein>
    <recommendedName>
        <fullName evidence="10">Major facilitator superfamily (MFS) profile domain-containing protein</fullName>
    </recommendedName>
</protein>
<evidence type="ECO:0000256" key="3">
    <source>
        <dbReference type="ARBA" id="ARBA00022692"/>
    </source>
</evidence>
<organism evidence="11 14">
    <name type="scientific">Aspergillus felis</name>
    <dbReference type="NCBI Taxonomy" id="1287682"/>
    <lineage>
        <taxon>Eukaryota</taxon>
        <taxon>Fungi</taxon>
        <taxon>Dikarya</taxon>
        <taxon>Ascomycota</taxon>
        <taxon>Pezizomycotina</taxon>
        <taxon>Eurotiomycetes</taxon>
        <taxon>Eurotiomycetidae</taxon>
        <taxon>Eurotiales</taxon>
        <taxon>Aspergillaceae</taxon>
        <taxon>Aspergillus</taxon>
        <taxon>Aspergillus subgen. Fumigati</taxon>
    </lineage>
</organism>
<proteinExistence type="inferred from homology"/>
<name>A0A8H6PRR4_9EURO</name>
<keyword evidence="5 9" id="KW-0472">Membrane</keyword>
<evidence type="ECO:0000256" key="5">
    <source>
        <dbReference type="ARBA" id="ARBA00023136"/>
    </source>
</evidence>
<gene>
    <name evidence="11" type="ORF">CNMCM5623_005199</name>
    <name evidence="12" type="ORF">CNMCM7691_001877</name>
</gene>
<dbReference type="InterPro" id="IPR011701">
    <property type="entry name" value="MFS"/>
</dbReference>
<evidence type="ECO:0000313" key="13">
    <source>
        <dbReference type="Proteomes" id="UP000641853"/>
    </source>
</evidence>